<proteinExistence type="predicted"/>
<sequence length="377" mass="43641">MASAELFSENSINLKPEDDLNVDEIVWNLLNADRKLLYDLFEAMRSIERQRAEPPAKKNEEPRIDTSLLEDLLDKIVLIEPRFQPLDPESIVEALLKVERNPPDPLPCHFQDMILDLSPDGVTLRNHDKVSLILSFLDVDSLLSLSLTSKSCHYAVVVHMNKELYHLPFNREPVCTNLNSWKSVIDFFFNSAGRIVPIDRSSYPPLSKQMNAVKSFFPISSESILSHTYVTFDCIKPHYIVYCDNDKPMSHTCCSSKALDWDNKATTKLISCSEFIMEYMQRLQVRDDQFVWGLGSDYISPKYICFLLKCYLDSIIGCLIKHEGDIEFRRTEFIANAKYSIVHRIWIQLSLKWDFRFGPQPQNSLYLTIADHFKLDV</sequence>
<reference evidence="1" key="1">
    <citation type="submission" date="2022-07" db="EMBL/GenBank/DDBJ databases">
        <title>Evaluation of T. orientalis genome assembly methods using nanopore sequencing and analysis of variation between genomes.</title>
        <authorList>
            <person name="Yam J."/>
            <person name="Micallef M.L."/>
            <person name="Liu M."/>
            <person name="Djordjevic S.P."/>
            <person name="Bogema D.R."/>
            <person name="Jenkins C."/>
        </authorList>
    </citation>
    <scope>NUCLEOTIDE SEQUENCE</scope>
    <source>
        <strain evidence="1">Fish Creek</strain>
    </source>
</reference>
<accession>A0A976M791</accession>
<dbReference type="Proteomes" id="UP000244803">
    <property type="component" value="Chromosome 4"/>
</dbReference>
<evidence type="ECO:0000313" key="2">
    <source>
        <dbReference type="Proteomes" id="UP000244803"/>
    </source>
</evidence>
<organism evidence="1 2">
    <name type="scientific">Theileria orientalis</name>
    <dbReference type="NCBI Taxonomy" id="68886"/>
    <lineage>
        <taxon>Eukaryota</taxon>
        <taxon>Sar</taxon>
        <taxon>Alveolata</taxon>
        <taxon>Apicomplexa</taxon>
        <taxon>Aconoidasida</taxon>
        <taxon>Piroplasmida</taxon>
        <taxon>Theileriidae</taxon>
        <taxon>Theileria</taxon>
    </lineage>
</organism>
<protein>
    <recommendedName>
        <fullName evidence="3">F-box domain-containing protein</fullName>
    </recommendedName>
</protein>
<name>A0A976M791_THEOR</name>
<evidence type="ECO:0008006" key="3">
    <source>
        <dbReference type="Google" id="ProtNLM"/>
    </source>
</evidence>
<dbReference type="AlphaFoldDB" id="A0A976M791"/>
<evidence type="ECO:0000313" key="1">
    <source>
        <dbReference type="EMBL" id="UKJ89922.2"/>
    </source>
</evidence>
<dbReference type="EMBL" id="CP056067">
    <property type="protein sequence ID" value="UKJ89922.2"/>
    <property type="molecule type" value="Genomic_DNA"/>
</dbReference>
<gene>
    <name evidence="1" type="ORF">MACJ_003176</name>
</gene>
<dbReference type="OrthoDB" id="363892at2759"/>